<dbReference type="SUPFAM" id="SSF56672">
    <property type="entry name" value="DNA/RNA polymerases"/>
    <property type="match status" value="1"/>
</dbReference>
<dbReference type="Gene3D" id="1.20.1060.10">
    <property type="entry name" value="Taq DNA Polymerase, Chain T, domain 4"/>
    <property type="match status" value="1"/>
</dbReference>
<comment type="caution">
    <text evidence="20">The sequence shown here is derived from an EMBL/GenBank/DDBJ whole genome shotgun (WGS) entry which is preliminary data.</text>
</comment>
<dbReference type="InterPro" id="IPR036279">
    <property type="entry name" value="5-3_exonuclease_C_sf"/>
</dbReference>
<dbReference type="RefSeq" id="WP_420068858.1">
    <property type="nucleotide sequence ID" value="NZ_JBCHKQ010000001.1"/>
</dbReference>
<dbReference type="InterPro" id="IPR018320">
    <property type="entry name" value="DNA_polymerase_1"/>
</dbReference>
<keyword evidence="4 16" id="KW-0808">Transferase</keyword>
<keyword evidence="21" id="KW-1185">Reference proteome</keyword>
<name>A0ABU9U9T3_9SPIR</name>
<evidence type="ECO:0000256" key="5">
    <source>
        <dbReference type="ARBA" id="ARBA00022695"/>
    </source>
</evidence>
<comment type="similarity">
    <text evidence="1 16">Belongs to the DNA polymerase type-A family.</text>
</comment>
<evidence type="ECO:0000259" key="17">
    <source>
        <dbReference type="SMART" id="SM00474"/>
    </source>
</evidence>
<dbReference type="CDD" id="cd06139">
    <property type="entry name" value="DNA_polA_I_Ecoli_like_exo"/>
    <property type="match status" value="1"/>
</dbReference>
<feature type="domain" description="DNA-directed DNA polymerase family A palm" evidence="19">
    <location>
        <begin position="664"/>
        <end position="870"/>
    </location>
</feature>
<dbReference type="CDD" id="cd08637">
    <property type="entry name" value="DNA_pol_A_pol_I_C"/>
    <property type="match status" value="1"/>
</dbReference>
<evidence type="ECO:0000256" key="16">
    <source>
        <dbReference type="RuleBase" id="RU004460"/>
    </source>
</evidence>
<evidence type="ECO:0000256" key="12">
    <source>
        <dbReference type="ARBA" id="ARBA00023125"/>
    </source>
</evidence>
<evidence type="ECO:0000259" key="19">
    <source>
        <dbReference type="SMART" id="SM00482"/>
    </source>
</evidence>
<organism evidence="20 21">
    <name type="scientific">Rarispira pelagica</name>
    <dbReference type="NCBI Taxonomy" id="3141764"/>
    <lineage>
        <taxon>Bacteria</taxon>
        <taxon>Pseudomonadati</taxon>
        <taxon>Spirochaetota</taxon>
        <taxon>Spirochaetia</taxon>
        <taxon>Winmispirales</taxon>
        <taxon>Winmispiraceae</taxon>
        <taxon>Rarispira</taxon>
    </lineage>
</organism>
<evidence type="ECO:0000256" key="6">
    <source>
        <dbReference type="ARBA" id="ARBA00022705"/>
    </source>
</evidence>
<dbReference type="Proteomes" id="UP001466331">
    <property type="component" value="Unassembled WGS sequence"/>
</dbReference>
<dbReference type="SUPFAM" id="SSF53098">
    <property type="entry name" value="Ribonuclease H-like"/>
    <property type="match status" value="1"/>
</dbReference>
<dbReference type="InterPro" id="IPR001098">
    <property type="entry name" value="DNA-dir_DNA_pol_A_palm_dom"/>
</dbReference>
<evidence type="ECO:0000256" key="7">
    <source>
        <dbReference type="ARBA" id="ARBA00022722"/>
    </source>
</evidence>
<dbReference type="EMBL" id="JBCHKQ010000001">
    <property type="protein sequence ID" value="MEM5947409.1"/>
    <property type="molecule type" value="Genomic_DNA"/>
</dbReference>
<dbReference type="InterPro" id="IPR020045">
    <property type="entry name" value="DNA_polI_H3TH"/>
</dbReference>
<protein>
    <recommendedName>
        <fullName evidence="3 15">DNA polymerase I</fullName>
        <ecNumber evidence="2 15">2.7.7.7</ecNumber>
    </recommendedName>
</protein>
<dbReference type="Gene3D" id="3.40.50.1010">
    <property type="entry name" value="5'-nuclease"/>
    <property type="match status" value="1"/>
</dbReference>
<dbReference type="SUPFAM" id="SSF47807">
    <property type="entry name" value="5' to 3' exonuclease, C-terminal subdomain"/>
    <property type="match status" value="1"/>
</dbReference>
<keyword evidence="12 16" id="KW-0238">DNA-binding</keyword>
<keyword evidence="13 16" id="KW-0234">DNA repair</keyword>
<keyword evidence="6 16" id="KW-0235">DNA replication</keyword>
<dbReference type="InterPro" id="IPR002421">
    <property type="entry name" value="5-3_exonuclease"/>
</dbReference>
<keyword evidence="8 16" id="KW-0227">DNA damage</keyword>
<dbReference type="Gene3D" id="3.30.420.10">
    <property type="entry name" value="Ribonuclease H-like superfamily/Ribonuclease H"/>
    <property type="match status" value="1"/>
</dbReference>
<dbReference type="Pfam" id="PF01612">
    <property type="entry name" value="DNA_pol_A_exo1"/>
    <property type="match status" value="1"/>
</dbReference>
<dbReference type="SUPFAM" id="SSF88723">
    <property type="entry name" value="PIN domain-like"/>
    <property type="match status" value="1"/>
</dbReference>
<comment type="function">
    <text evidence="16">In addition to polymerase activity, this DNA polymerase exhibits 3'-5' and 5'-3' exonuclease activity.</text>
</comment>
<evidence type="ECO:0000256" key="3">
    <source>
        <dbReference type="ARBA" id="ARBA00020311"/>
    </source>
</evidence>
<evidence type="ECO:0000313" key="21">
    <source>
        <dbReference type="Proteomes" id="UP001466331"/>
    </source>
</evidence>
<dbReference type="PRINTS" id="PR00868">
    <property type="entry name" value="DNAPOLI"/>
</dbReference>
<dbReference type="SMART" id="SM00279">
    <property type="entry name" value="HhH2"/>
    <property type="match status" value="1"/>
</dbReference>
<dbReference type="CDD" id="cd09898">
    <property type="entry name" value="H3TH_53EXO"/>
    <property type="match status" value="1"/>
</dbReference>
<dbReference type="PANTHER" id="PTHR10133">
    <property type="entry name" value="DNA POLYMERASE I"/>
    <property type="match status" value="1"/>
</dbReference>
<dbReference type="CDD" id="cd09859">
    <property type="entry name" value="PIN_53EXO"/>
    <property type="match status" value="1"/>
</dbReference>
<keyword evidence="9 16" id="KW-0378">Hydrolase</keyword>
<dbReference type="PROSITE" id="PS00447">
    <property type="entry name" value="DNA_POLYMERASE_A"/>
    <property type="match status" value="1"/>
</dbReference>
<evidence type="ECO:0000256" key="2">
    <source>
        <dbReference type="ARBA" id="ARBA00012417"/>
    </source>
</evidence>
<dbReference type="InterPro" id="IPR019760">
    <property type="entry name" value="DNA-dir_DNA_pol_A_CS"/>
</dbReference>
<reference evidence="20 21" key="1">
    <citation type="submission" date="2024-03" db="EMBL/GenBank/DDBJ databases">
        <title>Ignisphaera cupida sp. nov., a hyperthermophilic hydrolytic archaeon from a hot spring of Kamchatka, and proposal of Ignisphaeraceae fam. nov.</title>
        <authorList>
            <person name="Podosokorskaya O.A."/>
            <person name="Elcheninov A.G."/>
            <person name="Maltseva A.I."/>
            <person name="Zayulina K.S."/>
            <person name="Novikov A."/>
            <person name="Merkel A.Y."/>
        </authorList>
    </citation>
    <scope>NUCLEOTIDE SEQUENCE [LARGE SCALE GENOMIC DNA]</scope>
    <source>
        <strain evidence="20 21">38H-sp</strain>
    </source>
</reference>
<evidence type="ECO:0000313" key="20">
    <source>
        <dbReference type="EMBL" id="MEM5947409.1"/>
    </source>
</evidence>
<feature type="domain" description="5'-3' exonuclease" evidence="18">
    <location>
        <begin position="2"/>
        <end position="262"/>
    </location>
</feature>
<dbReference type="InterPro" id="IPR002298">
    <property type="entry name" value="DNA_polymerase_A"/>
</dbReference>
<sequence length="906" mass="101968">MKKEPVFLIDAYGLIYRAYFAFIRNPLRTRDGRNTSAIFGFFKMLFRFIREYSPVYCGIILDSKTPTFREQIFAQYKATRQKTPEDLHAQIPLIEDILAEMGFSCVRLDGYEADDIMGTLSVRAEEAGHDCYVVSSDKDLAQLVTRGVRIIRMEKDNFRLMDSDAVKEKWGVSPEQIIDYLALVGDVSDNIPGVEGIGEKGAARLLSLYRDMDDIYAHLDEMSPSIEKKLSQGKERAYLSRELATIKTDVDIDVGIEDLKIGKGRPDRVEALFESHELKSLILDYRELFGVSSGTDKADKETASLISNEEDVRGSYVSVISGVEFDTLCEKIKSVSLLALDTETDSADPFSANIVGISFAFSPGDAYYLPIVSPDTDCLDNSFVLAGLRKAFSSCDALIIGQNIKFDLHVLRRWGLDLSGPFFDTMVAAWVLDAESGNFGMDFLAERYLGWKTLHYTDVVEKGSDFSSVPLDIATSYAAEDADVTFRLYEVLEKELLKEGLVDIFYDIEMPILKLLTDMESRGIRLDADSLRKFSVELDEKLKDIEKTIYACAGHEFNINSTKQLQIVLFEERGLTPTKKTKTGYSTDISVLEELAGIDELPRLILEYRSLFKLKNTYVDVLPSLINPVTGRIHTWYGQTGTATGRISSKDPNLQNIPIKTEEGRRIREAFVPDDGFVFISADYSQIELVILAHLSQDQGLCRSFIDGEDVHRATASLLFSVPVEEVSVEQRRIAKSINFGVMYGMSAFRLARELGIPRKDAADFISAYFEKYSGIKAFIEKVIREAEEQGYSQTIMGRRRRIPYINSKNKTQKMAAERMAVNTAIQGSGADIIKKAMIEIEKLLKEKGLSARMLLQVHDELVFEVPEEECDVTMRAIKSCMESVVKLSVPLRVNVESGKNWGQMH</sequence>
<evidence type="ECO:0000256" key="9">
    <source>
        <dbReference type="ARBA" id="ARBA00022801"/>
    </source>
</evidence>
<evidence type="ECO:0000256" key="8">
    <source>
        <dbReference type="ARBA" id="ARBA00022763"/>
    </source>
</evidence>
<dbReference type="SMART" id="SM00482">
    <property type="entry name" value="POLAc"/>
    <property type="match status" value="1"/>
</dbReference>
<gene>
    <name evidence="16 20" type="primary">polA</name>
    <name evidence="20" type="ORF">WKV44_02520</name>
</gene>
<dbReference type="Pfam" id="PF02739">
    <property type="entry name" value="5_3_exonuc_N"/>
    <property type="match status" value="1"/>
</dbReference>
<evidence type="ECO:0000256" key="14">
    <source>
        <dbReference type="ARBA" id="ARBA00049244"/>
    </source>
</evidence>
<dbReference type="Pfam" id="PF01367">
    <property type="entry name" value="5_3_exonuc"/>
    <property type="match status" value="1"/>
</dbReference>
<comment type="catalytic activity">
    <reaction evidence="14 16">
        <text>DNA(n) + a 2'-deoxyribonucleoside 5'-triphosphate = DNA(n+1) + diphosphate</text>
        <dbReference type="Rhea" id="RHEA:22508"/>
        <dbReference type="Rhea" id="RHEA-COMP:17339"/>
        <dbReference type="Rhea" id="RHEA-COMP:17340"/>
        <dbReference type="ChEBI" id="CHEBI:33019"/>
        <dbReference type="ChEBI" id="CHEBI:61560"/>
        <dbReference type="ChEBI" id="CHEBI:173112"/>
        <dbReference type="EC" id="2.7.7.7"/>
    </reaction>
</comment>
<dbReference type="GO" id="GO:0003887">
    <property type="term" value="F:DNA-directed DNA polymerase activity"/>
    <property type="evidence" value="ECO:0007669"/>
    <property type="project" value="UniProtKB-EC"/>
</dbReference>
<dbReference type="EC" id="2.7.7.7" evidence="2 15"/>
<evidence type="ECO:0000256" key="11">
    <source>
        <dbReference type="ARBA" id="ARBA00022932"/>
    </source>
</evidence>
<feature type="domain" description="3'-5' exonuclease" evidence="17">
    <location>
        <begin position="316"/>
        <end position="497"/>
    </location>
</feature>
<dbReference type="InterPro" id="IPR008918">
    <property type="entry name" value="HhH2"/>
</dbReference>
<evidence type="ECO:0000256" key="15">
    <source>
        <dbReference type="NCBIfam" id="TIGR00593"/>
    </source>
</evidence>
<dbReference type="InterPro" id="IPR012337">
    <property type="entry name" value="RNaseH-like_sf"/>
</dbReference>
<dbReference type="NCBIfam" id="TIGR00593">
    <property type="entry name" value="pola"/>
    <property type="match status" value="1"/>
</dbReference>
<dbReference type="SMART" id="SM00475">
    <property type="entry name" value="53EXOc"/>
    <property type="match status" value="1"/>
</dbReference>
<dbReference type="InterPro" id="IPR029060">
    <property type="entry name" value="PIN-like_dom_sf"/>
</dbReference>
<keyword evidence="5 16" id="KW-0548">Nucleotidyltransferase</keyword>
<dbReference type="Gene3D" id="3.30.70.370">
    <property type="match status" value="1"/>
</dbReference>
<dbReference type="Gene3D" id="1.10.150.20">
    <property type="entry name" value="5' to 3' exonuclease, C-terminal subdomain"/>
    <property type="match status" value="2"/>
</dbReference>
<dbReference type="InterPro" id="IPR043502">
    <property type="entry name" value="DNA/RNA_pol_sf"/>
</dbReference>
<evidence type="ECO:0000256" key="10">
    <source>
        <dbReference type="ARBA" id="ARBA00022839"/>
    </source>
</evidence>
<keyword evidence="7" id="KW-0540">Nuclease</keyword>
<evidence type="ECO:0000256" key="4">
    <source>
        <dbReference type="ARBA" id="ARBA00022679"/>
    </source>
</evidence>
<dbReference type="Pfam" id="PF00476">
    <property type="entry name" value="DNA_pol_A"/>
    <property type="match status" value="1"/>
</dbReference>
<keyword evidence="11 16" id="KW-0239">DNA-directed DNA polymerase</keyword>
<keyword evidence="10 16" id="KW-0269">Exonuclease</keyword>
<accession>A0ABU9U9T3</accession>
<proteinExistence type="inferred from homology"/>
<evidence type="ECO:0000256" key="1">
    <source>
        <dbReference type="ARBA" id="ARBA00007705"/>
    </source>
</evidence>
<dbReference type="NCBIfam" id="NF004397">
    <property type="entry name" value="PRK05755.1"/>
    <property type="match status" value="1"/>
</dbReference>
<dbReference type="SMART" id="SM00474">
    <property type="entry name" value="35EXOc"/>
    <property type="match status" value="1"/>
</dbReference>
<evidence type="ECO:0000259" key="18">
    <source>
        <dbReference type="SMART" id="SM00475"/>
    </source>
</evidence>
<dbReference type="InterPro" id="IPR020046">
    <property type="entry name" value="5-3_exonucl_a-hlix_arch_N"/>
</dbReference>
<evidence type="ECO:0000256" key="13">
    <source>
        <dbReference type="ARBA" id="ARBA00023204"/>
    </source>
</evidence>
<dbReference type="PANTHER" id="PTHR10133:SF27">
    <property type="entry name" value="DNA POLYMERASE NU"/>
    <property type="match status" value="1"/>
</dbReference>
<dbReference type="InterPro" id="IPR002562">
    <property type="entry name" value="3'-5'_exonuclease_dom"/>
</dbReference>
<dbReference type="InterPro" id="IPR036397">
    <property type="entry name" value="RNaseH_sf"/>
</dbReference>